<dbReference type="AlphaFoldDB" id="A0A5F9C1K0"/>
<organism evidence="1 2">
    <name type="scientific">Oryctolagus cuniculus</name>
    <name type="common">Rabbit</name>
    <dbReference type="NCBI Taxonomy" id="9986"/>
    <lineage>
        <taxon>Eukaryota</taxon>
        <taxon>Metazoa</taxon>
        <taxon>Chordata</taxon>
        <taxon>Craniata</taxon>
        <taxon>Vertebrata</taxon>
        <taxon>Euteleostomi</taxon>
        <taxon>Mammalia</taxon>
        <taxon>Eutheria</taxon>
        <taxon>Euarchontoglires</taxon>
        <taxon>Glires</taxon>
        <taxon>Lagomorpha</taxon>
        <taxon>Leporidae</taxon>
        <taxon>Oryctolagus</taxon>
    </lineage>
</organism>
<dbReference type="PRINTS" id="PR01854">
    <property type="entry name" value="BR22PROTEIN"/>
</dbReference>
<reference evidence="1" key="2">
    <citation type="submission" date="2025-08" db="UniProtKB">
        <authorList>
            <consortium name="Ensembl"/>
        </authorList>
    </citation>
    <scope>IDENTIFICATION</scope>
    <source>
        <strain evidence="1">Thorbecke</strain>
    </source>
</reference>
<reference evidence="1" key="3">
    <citation type="submission" date="2025-09" db="UniProtKB">
        <authorList>
            <consortium name="Ensembl"/>
        </authorList>
    </citation>
    <scope>IDENTIFICATION</scope>
    <source>
        <strain evidence="1">Thorbecke</strain>
    </source>
</reference>
<dbReference type="InterPro" id="IPR013730">
    <property type="entry name" value="Fyv7/TAP26"/>
</dbReference>
<dbReference type="EMBL" id="AAGW02039311">
    <property type="status" value="NOT_ANNOTATED_CDS"/>
    <property type="molecule type" value="Genomic_DNA"/>
</dbReference>
<proteinExistence type="predicted"/>
<sequence>IAKVRPAARCPAGGIRMCGKGVSPVGFRKKNVKHSMWWPIHTQAFLRSICQGQGFAF</sequence>
<protein>
    <submittedName>
        <fullName evidence="1">Uncharacterized protein</fullName>
    </submittedName>
</protein>
<name>A0A5F9C1K0_RABIT</name>
<dbReference type="Ensembl" id="ENSOCUT00000045792.1">
    <property type="protein sequence ID" value="ENSOCUP00000027550.1"/>
    <property type="gene ID" value="ENSOCUG00000035846.1"/>
</dbReference>
<evidence type="ECO:0000313" key="1">
    <source>
        <dbReference type="Ensembl" id="ENSOCUP00000027550.1"/>
    </source>
</evidence>
<dbReference type="STRING" id="9986.ENSOCUP00000027550"/>
<dbReference type="Proteomes" id="UP000001811">
    <property type="component" value="Chromosome 19"/>
</dbReference>
<reference evidence="1 2" key="1">
    <citation type="journal article" date="2011" name="Nature">
        <title>A high-resolution map of human evolutionary constraint using 29 mammals.</title>
        <authorList>
            <person name="Lindblad-Toh K."/>
            <person name="Garber M."/>
            <person name="Zuk O."/>
            <person name="Lin M.F."/>
            <person name="Parker B.J."/>
            <person name="Washietl S."/>
            <person name="Kheradpour P."/>
            <person name="Ernst J."/>
            <person name="Jordan G."/>
            <person name="Mauceli E."/>
            <person name="Ward L.D."/>
            <person name="Lowe C.B."/>
            <person name="Holloway A.K."/>
            <person name="Clamp M."/>
            <person name="Gnerre S."/>
            <person name="Alfoldi J."/>
            <person name="Beal K."/>
            <person name="Chang J."/>
            <person name="Clawson H."/>
            <person name="Cuff J."/>
            <person name="Di Palma F."/>
            <person name="Fitzgerald S."/>
            <person name="Flicek P."/>
            <person name="Guttman M."/>
            <person name="Hubisz M.J."/>
            <person name="Jaffe D.B."/>
            <person name="Jungreis I."/>
            <person name="Kent W.J."/>
            <person name="Kostka D."/>
            <person name="Lara M."/>
            <person name="Martins A.L."/>
            <person name="Massingham T."/>
            <person name="Moltke I."/>
            <person name="Raney B.J."/>
            <person name="Rasmussen M.D."/>
            <person name="Robinson J."/>
            <person name="Stark A."/>
            <person name="Vilella A.J."/>
            <person name="Wen J."/>
            <person name="Xie X."/>
            <person name="Zody M.C."/>
            <person name="Baldwin J."/>
            <person name="Bloom T."/>
            <person name="Chin C.W."/>
            <person name="Heiman D."/>
            <person name="Nicol R."/>
            <person name="Nusbaum C."/>
            <person name="Young S."/>
            <person name="Wilkinson J."/>
            <person name="Worley K.C."/>
            <person name="Kovar C.L."/>
            <person name="Muzny D.M."/>
            <person name="Gibbs R.A."/>
            <person name="Cree A."/>
            <person name="Dihn H.H."/>
            <person name="Fowler G."/>
            <person name="Jhangiani S."/>
            <person name="Joshi V."/>
            <person name="Lee S."/>
            <person name="Lewis L.R."/>
            <person name="Nazareth L.V."/>
            <person name="Okwuonu G."/>
            <person name="Santibanez J."/>
            <person name="Warren W.C."/>
            <person name="Mardis E.R."/>
            <person name="Weinstock G.M."/>
            <person name="Wilson R.K."/>
            <person name="Delehaunty K."/>
            <person name="Dooling D."/>
            <person name="Fronik C."/>
            <person name="Fulton L."/>
            <person name="Fulton B."/>
            <person name="Graves T."/>
            <person name="Minx P."/>
            <person name="Sodergren E."/>
            <person name="Birney E."/>
            <person name="Margulies E.H."/>
            <person name="Herrero J."/>
            <person name="Green E.D."/>
            <person name="Haussler D."/>
            <person name="Siepel A."/>
            <person name="Goldman N."/>
            <person name="Pollard K.S."/>
            <person name="Pedersen J.S."/>
            <person name="Lander E.S."/>
            <person name="Kellis M."/>
        </authorList>
    </citation>
    <scope>NUCLEOTIDE SEQUENCE [LARGE SCALE GENOMIC DNA]</scope>
    <source>
        <strain evidence="1 2">Thorbecke inbred</strain>
    </source>
</reference>
<evidence type="ECO:0000313" key="2">
    <source>
        <dbReference type="Proteomes" id="UP000001811"/>
    </source>
</evidence>
<dbReference type="Bgee" id="ENSOCUG00000035846">
    <property type="expression patterns" value="Expressed in autopod skin and 3 other cell types or tissues"/>
</dbReference>
<keyword evidence="2" id="KW-1185">Reference proteome</keyword>
<accession>A0A5F9C1K0</accession>
<dbReference type="InParanoid" id="A0A5F9C1K0"/>